<evidence type="ECO:0000313" key="2">
    <source>
        <dbReference type="Proteomes" id="UP000003460"/>
    </source>
</evidence>
<dbReference type="AlphaFoldDB" id="C9LKB6"/>
<reference evidence="1" key="1">
    <citation type="submission" date="2009-09" db="EMBL/GenBank/DDBJ databases">
        <authorList>
            <person name="Weinstock G."/>
            <person name="Sodergren E."/>
            <person name="Clifton S."/>
            <person name="Fulton L."/>
            <person name="Fulton B."/>
            <person name="Courtney L."/>
            <person name="Fronick C."/>
            <person name="Harrison M."/>
            <person name="Strong C."/>
            <person name="Farmer C."/>
            <person name="Delahaunty K."/>
            <person name="Markovic C."/>
            <person name="Hall O."/>
            <person name="Minx P."/>
            <person name="Tomlinson C."/>
            <person name="Mitreva M."/>
            <person name="Nelson J."/>
            <person name="Hou S."/>
            <person name="Wollam A."/>
            <person name="Pepin K.H."/>
            <person name="Johnson M."/>
            <person name="Bhonagiri V."/>
            <person name="Nash W.E."/>
            <person name="Warren W."/>
            <person name="Chinwalla A."/>
            <person name="Mardis E.R."/>
            <person name="Wilson R.K."/>
        </authorList>
    </citation>
    <scope>NUCLEOTIDE SEQUENCE [LARGE SCALE GENOMIC DNA]</scope>
    <source>
        <strain evidence="1">ATCC 51259</strain>
    </source>
</reference>
<dbReference type="Proteomes" id="UP000003460">
    <property type="component" value="Unassembled WGS sequence"/>
</dbReference>
<dbReference type="EMBL" id="ACIJ02000028">
    <property type="protein sequence ID" value="EEX70638.1"/>
    <property type="molecule type" value="Genomic_DNA"/>
</dbReference>
<organism evidence="1 2">
    <name type="scientific">Alloprevotella tannerae ATCC 51259</name>
    <dbReference type="NCBI Taxonomy" id="626522"/>
    <lineage>
        <taxon>Bacteria</taxon>
        <taxon>Pseudomonadati</taxon>
        <taxon>Bacteroidota</taxon>
        <taxon>Bacteroidia</taxon>
        <taxon>Bacteroidales</taxon>
        <taxon>Prevotellaceae</taxon>
        <taxon>Alloprevotella</taxon>
    </lineage>
</organism>
<accession>C9LKB6</accession>
<keyword evidence="2" id="KW-1185">Reference proteome</keyword>
<protein>
    <submittedName>
        <fullName evidence="1">Uncharacterized protein</fullName>
    </submittedName>
</protein>
<sequence length="48" mass="5503">MGIAVFLLYVESSEKEAKYGGKSAANNEFYTGFPTLMRHHLRRLKGKR</sequence>
<name>C9LKB6_9BACT</name>
<gene>
    <name evidence="1" type="ORF">GCWU000325_02681</name>
</gene>
<proteinExistence type="predicted"/>
<evidence type="ECO:0000313" key="1">
    <source>
        <dbReference type="EMBL" id="EEX70638.1"/>
    </source>
</evidence>
<dbReference type="HOGENOM" id="CLU_3156437_0_0_10"/>
<comment type="caution">
    <text evidence="1">The sequence shown here is derived from an EMBL/GenBank/DDBJ whole genome shotgun (WGS) entry which is preliminary data.</text>
</comment>